<keyword evidence="5" id="KW-0597">Phosphoprotein</keyword>
<dbReference type="Pfam" id="PF06580">
    <property type="entry name" value="His_kinase"/>
    <property type="match status" value="1"/>
</dbReference>
<keyword evidence="12" id="KW-1133">Transmembrane helix</keyword>
<evidence type="ECO:0000256" key="7">
    <source>
        <dbReference type="ARBA" id="ARBA00022741"/>
    </source>
</evidence>
<dbReference type="RefSeq" id="WP_314803296.1">
    <property type="nucleotide sequence ID" value="NZ_CP130319.1"/>
</dbReference>
<keyword evidence="10" id="KW-0902">Two-component regulatory system</keyword>
<dbReference type="Pfam" id="PF00672">
    <property type="entry name" value="HAMP"/>
    <property type="match status" value="1"/>
</dbReference>
<dbReference type="EC" id="2.7.13.3" evidence="3"/>
<evidence type="ECO:0000256" key="10">
    <source>
        <dbReference type="ARBA" id="ARBA00023012"/>
    </source>
</evidence>
<protein>
    <recommendedName>
        <fullName evidence="3">histidine kinase</fullName>
        <ecNumber evidence="3">2.7.13.3</ecNumber>
    </recommendedName>
</protein>
<organism evidence="15 16">
    <name type="scientific">Paenibacillus roseopurpureus</name>
    <dbReference type="NCBI Taxonomy" id="2918901"/>
    <lineage>
        <taxon>Bacteria</taxon>
        <taxon>Bacillati</taxon>
        <taxon>Bacillota</taxon>
        <taxon>Bacilli</taxon>
        <taxon>Bacillales</taxon>
        <taxon>Paenibacillaceae</taxon>
        <taxon>Paenibacillus</taxon>
    </lineage>
</organism>
<evidence type="ECO:0000256" key="9">
    <source>
        <dbReference type="ARBA" id="ARBA00022840"/>
    </source>
</evidence>
<dbReference type="GO" id="GO:0005524">
    <property type="term" value="F:ATP binding"/>
    <property type="evidence" value="ECO:0007669"/>
    <property type="project" value="UniProtKB-KW"/>
</dbReference>
<evidence type="ECO:0000259" key="13">
    <source>
        <dbReference type="PROSITE" id="PS50109"/>
    </source>
</evidence>
<evidence type="ECO:0000313" key="16">
    <source>
        <dbReference type="Proteomes" id="UP001304650"/>
    </source>
</evidence>
<dbReference type="Gene3D" id="6.10.340.10">
    <property type="match status" value="1"/>
</dbReference>
<dbReference type="InterPro" id="IPR003594">
    <property type="entry name" value="HATPase_dom"/>
</dbReference>
<dbReference type="InterPro" id="IPR005467">
    <property type="entry name" value="His_kinase_dom"/>
</dbReference>
<evidence type="ECO:0000256" key="8">
    <source>
        <dbReference type="ARBA" id="ARBA00022777"/>
    </source>
</evidence>
<dbReference type="PANTHER" id="PTHR34220">
    <property type="entry name" value="SENSOR HISTIDINE KINASE YPDA"/>
    <property type="match status" value="1"/>
</dbReference>
<keyword evidence="11 12" id="KW-0472">Membrane</keyword>
<dbReference type="SUPFAM" id="SSF55874">
    <property type="entry name" value="ATPase domain of HSP90 chaperone/DNA topoisomerase II/histidine kinase"/>
    <property type="match status" value="1"/>
</dbReference>
<keyword evidence="4" id="KW-1003">Cell membrane</keyword>
<keyword evidence="12" id="KW-0812">Transmembrane</keyword>
<dbReference type="SMART" id="SM00304">
    <property type="entry name" value="HAMP"/>
    <property type="match status" value="1"/>
</dbReference>
<feature type="transmembrane region" description="Helical" evidence="12">
    <location>
        <begin position="19"/>
        <end position="40"/>
    </location>
</feature>
<reference evidence="15" key="1">
    <citation type="submission" date="2022-02" db="EMBL/GenBank/DDBJ databases">
        <title>Paenibacillus sp. MBLB1832 Whole Genome Shotgun Sequencing.</title>
        <authorList>
            <person name="Hwang C.Y."/>
            <person name="Cho E.-S."/>
            <person name="Seo M.-J."/>
        </authorList>
    </citation>
    <scope>NUCLEOTIDE SEQUENCE</scope>
    <source>
        <strain evidence="15">MBLB1832</strain>
    </source>
</reference>
<evidence type="ECO:0000256" key="5">
    <source>
        <dbReference type="ARBA" id="ARBA00022553"/>
    </source>
</evidence>
<keyword evidence="8 15" id="KW-0418">Kinase</keyword>
<evidence type="ECO:0000256" key="12">
    <source>
        <dbReference type="SAM" id="Phobius"/>
    </source>
</evidence>
<dbReference type="Proteomes" id="UP001304650">
    <property type="component" value="Chromosome"/>
</dbReference>
<dbReference type="SMART" id="SM00387">
    <property type="entry name" value="HATPase_c"/>
    <property type="match status" value="1"/>
</dbReference>
<evidence type="ECO:0000256" key="1">
    <source>
        <dbReference type="ARBA" id="ARBA00000085"/>
    </source>
</evidence>
<name>A0AA96LQA9_9BACL</name>
<keyword evidence="6 15" id="KW-0808">Transferase</keyword>
<dbReference type="AlphaFoldDB" id="A0AA96LQA9"/>
<dbReference type="GO" id="GO:0005886">
    <property type="term" value="C:plasma membrane"/>
    <property type="evidence" value="ECO:0007669"/>
    <property type="project" value="UniProtKB-SubCell"/>
</dbReference>
<comment type="subcellular location">
    <subcellularLocation>
        <location evidence="2">Cell membrane</location>
        <topology evidence="2">Multi-pass membrane protein</topology>
    </subcellularLocation>
</comment>
<dbReference type="PROSITE" id="PS50109">
    <property type="entry name" value="HIS_KIN"/>
    <property type="match status" value="1"/>
</dbReference>
<dbReference type="PANTHER" id="PTHR34220:SF7">
    <property type="entry name" value="SENSOR HISTIDINE KINASE YPDA"/>
    <property type="match status" value="1"/>
</dbReference>
<evidence type="ECO:0000256" key="6">
    <source>
        <dbReference type="ARBA" id="ARBA00022679"/>
    </source>
</evidence>
<dbReference type="Pfam" id="PF02518">
    <property type="entry name" value="HATPase_c"/>
    <property type="match status" value="1"/>
</dbReference>
<evidence type="ECO:0000256" key="4">
    <source>
        <dbReference type="ARBA" id="ARBA00022475"/>
    </source>
</evidence>
<keyword evidence="16" id="KW-1185">Reference proteome</keyword>
<dbReference type="KEGG" id="proo:MJB10_08060"/>
<dbReference type="SUPFAM" id="SSF158472">
    <property type="entry name" value="HAMP domain-like"/>
    <property type="match status" value="1"/>
</dbReference>
<evidence type="ECO:0000256" key="11">
    <source>
        <dbReference type="ARBA" id="ARBA00023136"/>
    </source>
</evidence>
<sequence length="935" mass="105424">MTEIGQGEQEFTGSHRKRLVWAAVVIFFAAHLLFVANFVWSSGNTQQDFERQAESARLDMIRRNIVTFFRELDSFTALIRTPEVLNAAKQVGDASNASAREELAYHLNQQLNSLAFPTRFIGKIFLIAKQDKQMSFAKDPAKPGLENDELPRIDELEQAGLLGPLVKGNGVPVYYAPGELMNRITAVQSQMDPSQTARFVALAEHLENHIVVSGIENSVLYMIVLQDHFLKEFLPWEPLFQTRISLLDAEKRPIFSASLSGKSDEYLPVAHQETVELEPYGFQLVLTSSGQSLWKSIRANGASLLLIFAGSLGVCLFLAYLFSKPISHPIRRLSMSIKRQARNFPLRPLQMEETRIPRWQRLSIHNKILMFFLVSVILPVVVVGSIYTGWLTMYSRDKLVDSLNAVSRQMSANVNYQTEAYRRFVRQLAVSGPIQSLLENMTKRGPFLSGEVVIAPSAGLDPRLTGVSYYVLYDTAGKAIYSSMYANNLELFTLDTKALMVDEQAMMWQPEHLDLFNQSGLTLVYEIPQQTFGQKAGYLEVHWKENVFEEVMGLAANRTVSTAIVDTKGRVVAPYRTEDTEAIAWAASLLYSQMGKERVVHWQGQEQLAVVQPLAGSDWRFMVLKPLSEVNTQSRDLLMQNLAILAVLTCITALCAYLLSRSMVRPIKTLKTAMQRAGAGDLKQQLSYESLDEIGELKSSFNQMIVQINTLMQENIDSKVREQELHKLKSQAELRMLQQQINPHFLYNTLESINMMAKRSGAEDVSTTVGALARIFRFTISKGPELVQLAQEIEHTRSYMTIQLVRFRSRFEVEWELAEEALYVPVLKFILQPIVENAVNHGIAELPSGGKICISAMVAERTLIVEVRDNGVGMDEPTLHKLLLSLTEEASSDTGIGLRNVYQRLKLYYSDQAQMRVESDMMMGTKITISIPLMS</sequence>
<feature type="transmembrane region" description="Helical" evidence="12">
    <location>
        <begin position="637"/>
        <end position="659"/>
    </location>
</feature>
<feature type="domain" description="HAMP" evidence="14">
    <location>
        <begin position="661"/>
        <end position="713"/>
    </location>
</feature>
<evidence type="ECO:0000259" key="14">
    <source>
        <dbReference type="PROSITE" id="PS50885"/>
    </source>
</evidence>
<comment type="catalytic activity">
    <reaction evidence="1">
        <text>ATP + protein L-histidine = ADP + protein N-phospho-L-histidine.</text>
        <dbReference type="EC" id="2.7.13.3"/>
    </reaction>
</comment>
<dbReference type="InterPro" id="IPR003660">
    <property type="entry name" value="HAMP_dom"/>
</dbReference>
<accession>A0AA96LQA9</accession>
<feature type="transmembrane region" description="Helical" evidence="12">
    <location>
        <begin position="301"/>
        <end position="322"/>
    </location>
</feature>
<evidence type="ECO:0000256" key="3">
    <source>
        <dbReference type="ARBA" id="ARBA00012438"/>
    </source>
</evidence>
<proteinExistence type="predicted"/>
<gene>
    <name evidence="15" type="ORF">MJB10_08060</name>
</gene>
<dbReference type="InterPro" id="IPR010559">
    <property type="entry name" value="Sig_transdc_His_kin_internal"/>
</dbReference>
<dbReference type="EMBL" id="CP130319">
    <property type="protein sequence ID" value="WNR46035.1"/>
    <property type="molecule type" value="Genomic_DNA"/>
</dbReference>
<keyword evidence="7" id="KW-0547">Nucleotide-binding</keyword>
<feature type="transmembrane region" description="Helical" evidence="12">
    <location>
        <begin position="368"/>
        <end position="390"/>
    </location>
</feature>
<dbReference type="InterPro" id="IPR050640">
    <property type="entry name" value="Bact_2-comp_sensor_kinase"/>
</dbReference>
<dbReference type="InterPro" id="IPR036890">
    <property type="entry name" value="HATPase_C_sf"/>
</dbReference>
<dbReference type="PROSITE" id="PS50885">
    <property type="entry name" value="HAMP"/>
    <property type="match status" value="1"/>
</dbReference>
<dbReference type="CDD" id="cd06225">
    <property type="entry name" value="HAMP"/>
    <property type="match status" value="1"/>
</dbReference>
<evidence type="ECO:0000256" key="2">
    <source>
        <dbReference type="ARBA" id="ARBA00004651"/>
    </source>
</evidence>
<evidence type="ECO:0000313" key="15">
    <source>
        <dbReference type="EMBL" id="WNR46035.1"/>
    </source>
</evidence>
<keyword evidence="9" id="KW-0067">ATP-binding</keyword>
<dbReference type="Gene3D" id="3.30.565.10">
    <property type="entry name" value="Histidine kinase-like ATPase, C-terminal domain"/>
    <property type="match status" value="1"/>
</dbReference>
<dbReference type="GO" id="GO:0000155">
    <property type="term" value="F:phosphorelay sensor kinase activity"/>
    <property type="evidence" value="ECO:0007669"/>
    <property type="project" value="InterPro"/>
</dbReference>
<feature type="domain" description="Histidine kinase" evidence="13">
    <location>
        <begin position="827"/>
        <end position="935"/>
    </location>
</feature>